<dbReference type="PANTHER" id="PTHR43215">
    <property type="entry name" value="RADIAL SPOKE HEAD 1 HOMOLOG"/>
    <property type="match status" value="1"/>
</dbReference>
<dbReference type="OrthoDB" id="1693224at2"/>
<dbReference type="EMBL" id="BFFP01000048">
    <property type="protein sequence ID" value="GBG95701.1"/>
    <property type="molecule type" value="Genomic_DNA"/>
</dbReference>
<reference evidence="2 3" key="1">
    <citation type="journal article" date="2019" name="Int. J. Syst. Evol. Microbiol.">
        <title>Lactobacillus salitolerans sp. nov., a novel lactic acid bacterium isolated from spent mushroom substrates.</title>
        <authorList>
            <person name="Tohno M."/>
            <person name="Tanizawa Y."/>
            <person name="Kojima Y."/>
            <person name="Sakamoto M."/>
            <person name="Nakamura Y."/>
            <person name="Ohkuma M."/>
            <person name="Kobayashi H."/>
        </authorList>
    </citation>
    <scope>NUCLEOTIDE SEQUENCE [LARGE SCALE GENOMIC DNA]</scope>
    <source>
        <strain evidence="2 3">YK43</strain>
    </source>
</reference>
<dbReference type="PANTHER" id="PTHR43215:SF14">
    <property type="entry name" value="RADIAL SPOKE HEAD 1 HOMOLOG"/>
    <property type="match status" value="1"/>
</dbReference>
<gene>
    <name evidence="2" type="ORF">LFYK43_21600</name>
</gene>
<evidence type="ECO:0000256" key="1">
    <source>
        <dbReference type="ARBA" id="ARBA00022737"/>
    </source>
</evidence>
<dbReference type="SUPFAM" id="SSF82185">
    <property type="entry name" value="Histone H3 K4-specific methyltransferase SET7/9 N-terminal domain"/>
    <property type="match status" value="1"/>
</dbReference>
<evidence type="ECO:0000313" key="3">
    <source>
        <dbReference type="Proteomes" id="UP000286848"/>
    </source>
</evidence>
<comment type="caution">
    <text evidence="2">The sequence shown here is derived from an EMBL/GenBank/DDBJ whole genome shotgun (WGS) entry which is preliminary data.</text>
</comment>
<dbReference type="Gene3D" id="2.20.110.10">
    <property type="entry name" value="Histone H3 K4-specific methyltransferase SET7/9 N-terminal domain"/>
    <property type="match status" value="1"/>
</dbReference>
<sequence length="131" mass="14967">MKAKQLRTLAELVTVVVLVFFAWIALRAPRQTTEHYQLDRGRIVYDGTVFKNKFSGQGKLRLKNGDLYQGRFKQGRFDGAGTFKSHQGWQFAGHFKNGQVTGHGKLTTKKQQVYRGEFVNGIFKQAKKSQD</sequence>
<proteinExistence type="predicted"/>
<accession>A0A401IVW6</accession>
<keyword evidence="1" id="KW-0677">Repeat</keyword>
<keyword evidence="3" id="KW-1185">Reference proteome</keyword>
<evidence type="ECO:0008006" key="4">
    <source>
        <dbReference type="Google" id="ProtNLM"/>
    </source>
</evidence>
<organism evidence="2 3">
    <name type="scientific">Ligilactobacillus salitolerans</name>
    <dbReference type="NCBI Taxonomy" id="1808352"/>
    <lineage>
        <taxon>Bacteria</taxon>
        <taxon>Bacillati</taxon>
        <taxon>Bacillota</taxon>
        <taxon>Bacilli</taxon>
        <taxon>Lactobacillales</taxon>
        <taxon>Lactobacillaceae</taxon>
        <taxon>Ligilactobacillus</taxon>
    </lineage>
</organism>
<dbReference type="Proteomes" id="UP000286848">
    <property type="component" value="Unassembled WGS sequence"/>
</dbReference>
<dbReference type="InterPro" id="IPR003409">
    <property type="entry name" value="MORN"/>
</dbReference>
<dbReference type="Pfam" id="PF02493">
    <property type="entry name" value="MORN"/>
    <property type="match status" value="4"/>
</dbReference>
<protein>
    <recommendedName>
        <fullName evidence="4">MORN repeat protein</fullName>
    </recommendedName>
</protein>
<dbReference type="AlphaFoldDB" id="A0A401IVW6"/>
<evidence type="ECO:0000313" key="2">
    <source>
        <dbReference type="EMBL" id="GBG95701.1"/>
    </source>
</evidence>
<name>A0A401IVW6_9LACO</name>